<dbReference type="Proteomes" id="UP000540989">
    <property type="component" value="Unassembled WGS sequence"/>
</dbReference>
<protein>
    <submittedName>
        <fullName evidence="1">Uncharacterized protein</fullName>
    </submittedName>
</protein>
<gene>
    <name evidence="1" type="ORF">HDF16_005402</name>
</gene>
<comment type="caution">
    <text evidence="1">The sequence shown here is derived from an EMBL/GenBank/DDBJ whole genome shotgun (WGS) entry which is preliminary data.</text>
</comment>
<accession>A0A7W7ZIT0</accession>
<evidence type="ECO:0000313" key="1">
    <source>
        <dbReference type="EMBL" id="MBB5060666.1"/>
    </source>
</evidence>
<reference evidence="1 2" key="1">
    <citation type="submission" date="2020-08" db="EMBL/GenBank/DDBJ databases">
        <title>Genomic Encyclopedia of Type Strains, Phase IV (KMG-V): Genome sequencing to study the core and pangenomes of soil and plant-associated prokaryotes.</title>
        <authorList>
            <person name="Whitman W."/>
        </authorList>
    </citation>
    <scope>NUCLEOTIDE SEQUENCE [LARGE SCALE GENOMIC DNA]</scope>
    <source>
        <strain evidence="1 2">M8UP14</strain>
    </source>
</reference>
<dbReference type="AlphaFoldDB" id="A0A7W7ZIT0"/>
<organism evidence="1 2">
    <name type="scientific">Granulicella aggregans</name>
    <dbReference type="NCBI Taxonomy" id="474949"/>
    <lineage>
        <taxon>Bacteria</taxon>
        <taxon>Pseudomonadati</taxon>
        <taxon>Acidobacteriota</taxon>
        <taxon>Terriglobia</taxon>
        <taxon>Terriglobales</taxon>
        <taxon>Acidobacteriaceae</taxon>
        <taxon>Granulicella</taxon>
    </lineage>
</organism>
<sequence length="184" mass="20569">MESDGYDPELDRGVWQRLLWGKMIGRSARRSRSFRKRRFSFTNAEAVYRICFGHIFTATHSEASAAAKNIASSLANASYETPQDDPIFTEVVAIRSLLNMALKTLLLGEKLTPEEFSSLLTIVRTEKRQVGKDVMQQYLSNRLIRCGRTHACLRSSPTGGYAASSFVTTNPSTRASTLPWLSQA</sequence>
<proteinExistence type="predicted"/>
<keyword evidence="2" id="KW-1185">Reference proteome</keyword>
<evidence type="ECO:0000313" key="2">
    <source>
        <dbReference type="Proteomes" id="UP000540989"/>
    </source>
</evidence>
<dbReference type="EMBL" id="JACHIP010000017">
    <property type="protein sequence ID" value="MBB5060666.1"/>
    <property type="molecule type" value="Genomic_DNA"/>
</dbReference>
<name>A0A7W7ZIT0_9BACT</name>